<feature type="transmembrane region" description="Helical" evidence="9">
    <location>
        <begin position="127"/>
        <end position="152"/>
    </location>
</feature>
<keyword evidence="5 9" id="KW-0812">Transmembrane</keyword>
<comment type="caution">
    <text evidence="10">The sequence shown here is derived from an EMBL/GenBank/DDBJ whole genome shotgun (WGS) entry which is preliminary data.</text>
</comment>
<dbReference type="PANTHER" id="PTHR11785:SF240">
    <property type="entry name" value="LD25378P"/>
    <property type="match status" value="1"/>
</dbReference>
<comment type="similarity">
    <text evidence="2">Belongs to the amino acid-polyamine-organocation (APC) superfamily. L-type amino acid transporter (LAT) (TC 2.A.3.8) family.</text>
</comment>
<reference evidence="10" key="1">
    <citation type="journal article" date="2023" name="Mol. Biol. Evol.">
        <title>Third-Generation Sequencing Reveals the Adaptive Role of the Epigenome in Three Deep-Sea Polychaetes.</title>
        <authorList>
            <person name="Perez M."/>
            <person name="Aroh O."/>
            <person name="Sun Y."/>
            <person name="Lan Y."/>
            <person name="Juniper S.K."/>
            <person name="Young C.R."/>
            <person name="Angers B."/>
            <person name="Qian P.Y."/>
        </authorList>
    </citation>
    <scope>NUCLEOTIDE SEQUENCE</scope>
    <source>
        <strain evidence="10">P08H-3</strain>
    </source>
</reference>
<dbReference type="PANTHER" id="PTHR11785">
    <property type="entry name" value="AMINO ACID TRANSPORTER"/>
    <property type="match status" value="1"/>
</dbReference>
<feature type="transmembrane region" description="Helical" evidence="9">
    <location>
        <begin position="459"/>
        <end position="477"/>
    </location>
</feature>
<organism evidence="10 11">
    <name type="scientific">Paralvinella palmiformis</name>
    <dbReference type="NCBI Taxonomy" id="53620"/>
    <lineage>
        <taxon>Eukaryota</taxon>
        <taxon>Metazoa</taxon>
        <taxon>Spiralia</taxon>
        <taxon>Lophotrochozoa</taxon>
        <taxon>Annelida</taxon>
        <taxon>Polychaeta</taxon>
        <taxon>Sedentaria</taxon>
        <taxon>Canalipalpata</taxon>
        <taxon>Terebellida</taxon>
        <taxon>Terebelliformia</taxon>
        <taxon>Alvinellidae</taxon>
        <taxon>Paralvinella</taxon>
    </lineage>
</organism>
<evidence type="ECO:0000256" key="3">
    <source>
        <dbReference type="ARBA" id="ARBA00022448"/>
    </source>
</evidence>
<dbReference type="Gene3D" id="1.20.1740.10">
    <property type="entry name" value="Amino acid/polyamine transporter I"/>
    <property type="match status" value="1"/>
</dbReference>
<feature type="transmembrane region" description="Helical" evidence="9">
    <location>
        <begin position="172"/>
        <end position="190"/>
    </location>
</feature>
<proteinExistence type="inferred from homology"/>
<keyword evidence="7 9" id="KW-0472">Membrane</keyword>
<dbReference type="GO" id="GO:0005886">
    <property type="term" value="C:plasma membrane"/>
    <property type="evidence" value="ECO:0007669"/>
    <property type="project" value="UniProtKB-SubCell"/>
</dbReference>
<feature type="transmembrane region" description="Helical" evidence="9">
    <location>
        <begin position="320"/>
        <end position="352"/>
    </location>
</feature>
<dbReference type="FunFam" id="1.20.1740.10:FF:000003">
    <property type="entry name" value="Y+L amino acid transporter 1 isoform X1"/>
    <property type="match status" value="1"/>
</dbReference>
<dbReference type="PIRSF" id="PIRSF006060">
    <property type="entry name" value="AA_transporter"/>
    <property type="match status" value="1"/>
</dbReference>
<evidence type="ECO:0000256" key="4">
    <source>
        <dbReference type="ARBA" id="ARBA00022475"/>
    </source>
</evidence>
<feature type="transmembrane region" description="Helical" evidence="9">
    <location>
        <begin position="397"/>
        <end position="420"/>
    </location>
</feature>
<evidence type="ECO:0000256" key="8">
    <source>
        <dbReference type="SAM" id="MobiDB-lite"/>
    </source>
</evidence>
<evidence type="ECO:0000256" key="6">
    <source>
        <dbReference type="ARBA" id="ARBA00022989"/>
    </source>
</evidence>
<sequence length="511" mass="55630">MADVKQNDHLDGNGVMLTPRESRANTEDSIPNGTLLPSVVEIETPVVRLKRTVGLFSGVALISGTIIGSGIFVSPKGVLIQSGTVGVALIIWVICGFIALFGAHSFAELGTLISKAGGLYSYIQEGFGNIAGFMYLWAALLIAFPATNAAIALTFAENVLQPAFPDCPKPPASVRLVAAAVIALLTYVNCVSVKWSTRVQNIFTIIKILALTLIIITGIVLLCMGRTKNLENVFDNSSIDGGQLALAFYSGLFSYSGWYTLNFLVEELKNPYQNLPRAIWISMPLVTFIYVMANVSYFVVLTPEEMIASDAVAVTFADKLYGYGAMLMPVFVACSTFGGLNGCIMSVARLFFVGAREGHLPKALALIHVKKFTPVPAIIFEGTVSVLFLFVSDVFVLINYVAFIEALAFLACIGALFKFRRTRPDAYRPIKVNLFFPVVFFLVSLFLIVIPIYTSPYDMLVGILICVSAIPVYWIGISWQNKPRAITETVDSATLWIQKLLMSVPQEGKAD</sequence>
<feature type="transmembrane region" description="Helical" evidence="9">
    <location>
        <begin position="432"/>
        <end position="453"/>
    </location>
</feature>
<evidence type="ECO:0000256" key="2">
    <source>
        <dbReference type="ARBA" id="ARBA00007040"/>
    </source>
</evidence>
<dbReference type="AlphaFoldDB" id="A0AAD9MXV1"/>
<dbReference type="InterPro" id="IPR002293">
    <property type="entry name" value="AA/rel_permease1"/>
</dbReference>
<dbReference type="InterPro" id="IPR050598">
    <property type="entry name" value="AminoAcid_Transporter"/>
</dbReference>
<evidence type="ECO:0000313" key="10">
    <source>
        <dbReference type="EMBL" id="KAK2146979.1"/>
    </source>
</evidence>
<evidence type="ECO:0000256" key="9">
    <source>
        <dbReference type="SAM" id="Phobius"/>
    </source>
</evidence>
<keyword evidence="6 9" id="KW-1133">Transmembrane helix</keyword>
<feature type="transmembrane region" description="Helical" evidence="9">
    <location>
        <begin position="372"/>
        <end position="391"/>
    </location>
</feature>
<protein>
    <submittedName>
        <fullName evidence="10">Uncharacterized protein</fullName>
    </submittedName>
</protein>
<dbReference type="Proteomes" id="UP001208570">
    <property type="component" value="Unassembled WGS sequence"/>
</dbReference>
<keyword evidence="4" id="KW-1003">Cell membrane</keyword>
<feature type="transmembrane region" description="Helical" evidence="9">
    <location>
        <begin position="244"/>
        <end position="265"/>
    </location>
</feature>
<gene>
    <name evidence="10" type="ORF">LSH36_576g03062</name>
</gene>
<keyword evidence="11" id="KW-1185">Reference proteome</keyword>
<accession>A0AAD9MXV1</accession>
<dbReference type="EMBL" id="JAODUP010000576">
    <property type="protein sequence ID" value="KAK2146979.1"/>
    <property type="molecule type" value="Genomic_DNA"/>
</dbReference>
<keyword evidence="3" id="KW-0813">Transport</keyword>
<dbReference type="GO" id="GO:0015179">
    <property type="term" value="F:L-amino acid transmembrane transporter activity"/>
    <property type="evidence" value="ECO:0007669"/>
    <property type="project" value="TreeGrafter"/>
</dbReference>
<name>A0AAD9MXV1_9ANNE</name>
<feature type="transmembrane region" description="Helical" evidence="9">
    <location>
        <begin position="202"/>
        <end position="224"/>
    </location>
</feature>
<feature type="compositionally biased region" description="Basic and acidic residues" evidence="8">
    <location>
        <begin position="1"/>
        <end position="11"/>
    </location>
</feature>
<feature type="transmembrane region" description="Helical" evidence="9">
    <location>
        <begin position="277"/>
        <end position="300"/>
    </location>
</feature>
<evidence type="ECO:0000313" key="11">
    <source>
        <dbReference type="Proteomes" id="UP001208570"/>
    </source>
</evidence>
<evidence type="ECO:0000256" key="7">
    <source>
        <dbReference type="ARBA" id="ARBA00023136"/>
    </source>
</evidence>
<evidence type="ECO:0000256" key="1">
    <source>
        <dbReference type="ARBA" id="ARBA00004651"/>
    </source>
</evidence>
<comment type="subcellular location">
    <subcellularLocation>
        <location evidence="1">Cell membrane</location>
        <topology evidence="1">Multi-pass membrane protein</topology>
    </subcellularLocation>
</comment>
<dbReference type="Pfam" id="PF13520">
    <property type="entry name" value="AA_permease_2"/>
    <property type="match status" value="1"/>
</dbReference>
<feature type="transmembrane region" description="Helical" evidence="9">
    <location>
        <begin position="53"/>
        <end position="73"/>
    </location>
</feature>
<evidence type="ECO:0000256" key="5">
    <source>
        <dbReference type="ARBA" id="ARBA00022692"/>
    </source>
</evidence>
<feature type="region of interest" description="Disordered" evidence="8">
    <location>
        <begin position="1"/>
        <end position="30"/>
    </location>
</feature>
<feature type="transmembrane region" description="Helical" evidence="9">
    <location>
        <begin position="85"/>
        <end position="106"/>
    </location>
</feature>